<dbReference type="GO" id="GO:0004089">
    <property type="term" value="F:carbonate dehydratase activity"/>
    <property type="evidence" value="ECO:0007669"/>
    <property type="project" value="UniProtKB-UniRule"/>
</dbReference>
<feature type="binding site" evidence="6">
    <location>
        <position position="105"/>
    </location>
    <ligand>
        <name>Zn(2+)</name>
        <dbReference type="ChEBI" id="CHEBI:29105"/>
    </ligand>
</feature>
<gene>
    <name evidence="9" type="primary">mtcA2</name>
    <name evidence="9" type="ORF">DEAC_c28690</name>
</gene>
<dbReference type="Gene3D" id="3.40.1050.10">
    <property type="entry name" value="Carbonic anhydrase"/>
    <property type="match status" value="1"/>
</dbReference>
<keyword evidence="4 7" id="KW-0456">Lyase</keyword>
<feature type="chain" id="PRO_5038610407" description="Carbonic anhydrase" evidence="8">
    <location>
        <begin position="26"/>
        <end position="250"/>
    </location>
</feature>
<dbReference type="GO" id="GO:0008270">
    <property type="term" value="F:zinc ion binding"/>
    <property type="evidence" value="ECO:0007669"/>
    <property type="project" value="UniProtKB-UniRule"/>
</dbReference>
<dbReference type="InterPro" id="IPR015892">
    <property type="entry name" value="Carbonic_anhydrase_CS"/>
</dbReference>
<evidence type="ECO:0000256" key="6">
    <source>
        <dbReference type="PIRSR" id="PIRSR601765-1"/>
    </source>
</evidence>
<dbReference type="PROSITE" id="PS51257">
    <property type="entry name" value="PROKAR_LIPOPROTEIN"/>
    <property type="match status" value="1"/>
</dbReference>
<evidence type="ECO:0000256" key="8">
    <source>
        <dbReference type="SAM" id="SignalP"/>
    </source>
</evidence>
<feature type="binding site" evidence="6">
    <location>
        <position position="158"/>
    </location>
    <ligand>
        <name>Zn(2+)</name>
        <dbReference type="ChEBI" id="CHEBI:29105"/>
    </ligand>
</feature>
<dbReference type="GO" id="GO:0015976">
    <property type="term" value="P:carbon utilization"/>
    <property type="evidence" value="ECO:0007669"/>
    <property type="project" value="InterPro"/>
</dbReference>
<evidence type="ECO:0000256" key="7">
    <source>
        <dbReference type="RuleBase" id="RU003956"/>
    </source>
</evidence>
<dbReference type="AlphaFoldDB" id="A0A0J1FPR3"/>
<comment type="function">
    <text evidence="7">Reversible hydration of carbon dioxide.</text>
</comment>
<proteinExistence type="inferred from homology"/>
<dbReference type="InterPro" id="IPR036874">
    <property type="entry name" value="Carbonic_anhydrase_sf"/>
</dbReference>
<dbReference type="PANTHER" id="PTHR11002">
    <property type="entry name" value="CARBONIC ANHYDRASE"/>
    <property type="match status" value="1"/>
</dbReference>
<evidence type="ECO:0000256" key="1">
    <source>
        <dbReference type="ARBA" id="ARBA00006217"/>
    </source>
</evidence>
<sequence>MNRSSSYICVTLLGLLILLSGCHQSSYPTPAIPSADKNSTVLETSSVPVYQRMEKVTSPEAAMQLLLEGNQRFKAGKVLNKDISITRRTDLLRNGQHPFAVIVSCSDSRVPPEMLFDQALGDLFVIRVAGNVITPVELGSVEYAVEHLKVPLVVVLGHESCGAVTAAVEGGETKGSISAVIAKITPSVIRAESDGLSGNPLIEQCVNLNIQSSVQDLKKSSILKEALEKKQLQIIGSKYDLDEGGVSILN</sequence>
<comment type="similarity">
    <text evidence="1 7">Belongs to the beta-class carbonic anhydrase family.</text>
</comment>
<dbReference type="PATRIC" id="fig|476652.3.peg.3018"/>
<accession>A0A0J1FPR3</accession>
<keyword evidence="3 6" id="KW-0862">Zinc</keyword>
<evidence type="ECO:0000256" key="4">
    <source>
        <dbReference type="ARBA" id="ARBA00023239"/>
    </source>
</evidence>
<evidence type="ECO:0000313" key="9">
    <source>
        <dbReference type="EMBL" id="KLU65317.1"/>
    </source>
</evidence>
<reference evidence="9 10" key="1">
    <citation type="submission" date="2015-06" db="EMBL/GenBank/DDBJ databases">
        <title>Draft genome of the moderately acidophilic sulfate reducer Candidatus Desulfosporosinus acididurans strain M1.</title>
        <authorList>
            <person name="Poehlein A."/>
            <person name="Petzsch P."/>
            <person name="Johnson B.D."/>
            <person name="Schloemann M."/>
            <person name="Daniel R."/>
            <person name="Muehling M."/>
        </authorList>
    </citation>
    <scope>NUCLEOTIDE SEQUENCE [LARGE SCALE GENOMIC DNA]</scope>
    <source>
        <strain evidence="9 10">M1</strain>
    </source>
</reference>
<keyword evidence="6" id="KW-0479">Metal-binding</keyword>
<protein>
    <recommendedName>
        <fullName evidence="2 7">Carbonic anhydrase</fullName>
        <ecNumber evidence="2 7">4.2.1.1</ecNumber>
    </recommendedName>
    <alternativeName>
        <fullName evidence="7">Carbonate dehydratase</fullName>
    </alternativeName>
</protein>
<dbReference type="PROSITE" id="PS00705">
    <property type="entry name" value="PROK_CO2_ANHYDRASE_2"/>
    <property type="match status" value="1"/>
</dbReference>
<organism evidence="9 10">
    <name type="scientific">Desulfosporosinus acididurans</name>
    <dbReference type="NCBI Taxonomy" id="476652"/>
    <lineage>
        <taxon>Bacteria</taxon>
        <taxon>Bacillati</taxon>
        <taxon>Bacillota</taxon>
        <taxon>Clostridia</taxon>
        <taxon>Eubacteriales</taxon>
        <taxon>Desulfitobacteriaceae</taxon>
        <taxon>Desulfosporosinus</taxon>
    </lineage>
</organism>
<name>A0A0J1FPR3_9FIRM</name>
<evidence type="ECO:0000256" key="5">
    <source>
        <dbReference type="ARBA" id="ARBA00048348"/>
    </source>
</evidence>
<dbReference type="PANTHER" id="PTHR11002:SF79">
    <property type="entry name" value="CARBONIC ANHYDRASE 2"/>
    <property type="match status" value="1"/>
</dbReference>
<dbReference type="EMBL" id="LDZY01000009">
    <property type="protein sequence ID" value="KLU65317.1"/>
    <property type="molecule type" value="Genomic_DNA"/>
</dbReference>
<evidence type="ECO:0000256" key="2">
    <source>
        <dbReference type="ARBA" id="ARBA00012925"/>
    </source>
</evidence>
<dbReference type="Proteomes" id="UP000036356">
    <property type="component" value="Unassembled WGS sequence"/>
</dbReference>
<dbReference type="STRING" id="476652.DEAC_c28690"/>
<comment type="caution">
    <text evidence="9">The sequence shown here is derived from an EMBL/GenBank/DDBJ whole genome shotgun (WGS) entry which is preliminary data.</text>
</comment>
<keyword evidence="10" id="KW-1185">Reference proteome</keyword>
<keyword evidence="8" id="KW-0732">Signal</keyword>
<feature type="signal peptide" evidence="8">
    <location>
        <begin position="1"/>
        <end position="25"/>
    </location>
</feature>
<dbReference type="RefSeq" id="WP_047810687.1">
    <property type="nucleotide sequence ID" value="NZ_LDZY01000009.1"/>
</dbReference>
<comment type="cofactor">
    <cofactor evidence="6">
        <name>Zn(2+)</name>
        <dbReference type="ChEBI" id="CHEBI:29105"/>
    </cofactor>
    <text evidence="6">Binds 1 zinc ion per subunit.</text>
</comment>
<feature type="binding site" evidence="6">
    <location>
        <position position="161"/>
    </location>
    <ligand>
        <name>Zn(2+)</name>
        <dbReference type="ChEBI" id="CHEBI:29105"/>
    </ligand>
</feature>
<dbReference type="Pfam" id="PF00484">
    <property type="entry name" value="Pro_CA"/>
    <property type="match status" value="1"/>
</dbReference>
<evidence type="ECO:0000256" key="3">
    <source>
        <dbReference type="ARBA" id="ARBA00022833"/>
    </source>
</evidence>
<dbReference type="InterPro" id="IPR001765">
    <property type="entry name" value="Carbonic_anhydrase"/>
</dbReference>
<evidence type="ECO:0000313" key="10">
    <source>
        <dbReference type="Proteomes" id="UP000036356"/>
    </source>
</evidence>
<dbReference type="EC" id="4.2.1.1" evidence="2 7"/>
<dbReference type="CDD" id="cd03378">
    <property type="entry name" value="beta_CA_cladeC"/>
    <property type="match status" value="1"/>
</dbReference>
<dbReference type="SMART" id="SM00947">
    <property type="entry name" value="Pro_CA"/>
    <property type="match status" value="1"/>
</dbReference>
<feature type="binding site" evidence="6">
    <location>
        <position position="107"/>
    </location>
    <ligand>
        <name>Zn(2+)</name>
        <dbReference type="ChEBI" id="CHEBI:29105"/>
    </ligand>
</feature>
<dbReference type="PROSITE" id="PS00704">
    <property type="entry name" value="PROK_CO2_ANHYDRASE_1"/>
    <property type="match status" value="1"/>
</dbReference>
<dbReference type="SUPFAM" id="SSF53056">
    <property type="entry name" value="beta-carbonic anhydrase, cab"/>
    <property type="match status" value="1"/>
</dbReference>
<comment type="catalytic activity">
    <reaction evidence="5 7">
        <text>hydrogencarbonate + H(+) = CO2 + H2O</text>
        <dbReference type="Rhea" id="RHEA:10748"/>
        <dbReference type="ChEBI" id="CHEBI:15377"/>
        <dbReference type="ChEBI" id="CHEBI:15378"/>
        <dbReference type="ChEBI" id="CHEBI:16526"/>
        <dbReference type="ChEBI" id="CHEBI:17544"/>
        <dbReference type="EC" id="4.2.1.1"/>
    </reaction>
</comment>